<dbReference type="Proteomes" id="UP000655225">
    <property type="component" value="Unassembled WGS sequence"/>
</dbReference>
<dbReference type="EMBL" id="JABCRI010000127">
    <property type="protein sequence ID" value="KAF8376717.1"/>
    <property type="molecule type" value="Genomic_DNA"/>
</dbReference>
<gene>
    <name evidence="2" type="ORF">HHK36_031615</name>
</gene>
<proteinExistence type="predicted"/>
<name>A0A835CXW3_TETSI</name>
<evidence type="ECO:0000256" key="1">
    <source>
        <dbReference type="SAM" id="MobiDB-lite"/>
    </source>
</evidence>
<keyword evidence="3" id="KW-1185">Reference proteome</keyword>
<feature type="region of interest" description="Disordered" evidence="1">
    <location>
        <begin position="208"/>
        <end position="243"/>
    </location>
</feature>
<protein>
    <submittedName>
        <fullName evidence="2">Uncharacterized protein</fullName>
    </submittedName>
</protein>
<evidence type="ECO:0000313" key="2">
    <source>
        <dbReference type="EMBL" id="KAF8376717.1"/>
    </source>
</evidence>
<sequence>MLARAYGALIGHFLQMRNLTKKANDDEIEMEFSDAKLLCILLKRSPVLGLLPDLSVYESSPDMTMREMSPSDDSRGSAQRVAVDAFFGRDTRALSRSRRSKDLTLGNATDFQSLDFGRVLRGSHSHFCDGDVLRPGTFKAAALMARGMTFSLVSPLLSCLYRGVFGHLDIEASVPLLLRIAGVKSSLDAIDIKVLQKSENFDFDYNPSEGIDEQKTHRSEPIVSRPLKKHSREQEPSEESTELAEPCLKIRFKISKRSQYKLWKATPCGVPTK</sequence>
<evidence type="ECO:0000313" key="3">
    <source>
        <dbReference type="Proteomes" id="UP000655225"/>
    </source>
</evidence>
<dbReference type="AlphaFoldDB" id="A0A835CXW3"/>
<accession>A0A835CXW3</accession>
<reference evidence="2 3" key="1">
    <citation type="submission" date="2020-04" db="EMBL/GenBank/DDBJ databases">
        <title>Plant Genome Project.</title>
        <authorList>
            <person name="Zhang R.-G."/>
        </authorList>
    </citation>
    <scope>NUCLEOTIDE SEQUENCE [LARGE SCALE GENOMIC DNA]</scope>
    <source>
        <strain evidence="2">YNK0</strain>
        <tissue evidence="2">Leaf</tissue>
    </source>
</reference>
<comment type="caution">
    <text evidence="2">The sequence shown here is derived from an EMBL/GenBank/DDBJ whole genome shotgun (WGS) entry which is preliminary data.</text>
</comment>
<organism evidence="2 3">
    <name type="scientific">Tetracentron sinense</name>
    <name type="common">Spur-leaf</name>
    <dbReference type="NCBI Taxonomy" id="13715"/>
    <lineage>
        <taxon>Eukaryota</taxon>
        <taxon>Viridiplantae</taxon>
        <taxon>Streptophyta</taxon>
        <taxon>Embryophyta</taxon>
        <taxon>Tracheophyta</taxon>
        <taxon>Spermatophyta</taxon>
        <taxon>Magnoliopsida</taxon>
        <taxon>Trochodendrales</taxon>
        <taxon>Trochodendraceae</taxon>
        <taxon>Tetracentron</taxon>
    </lineage>
</organism>